<comment type="cofactor">
    <cofactor evidence="1">
        <name>FAD</name>
        <dbReference type="ChEBI" id="CHEBI:57692"/>
    </cofactor>
</comment>
<proteinExistence type="predicted"/>
<dbReference type="PRINTS" id="PR00420">
    <property type="entry name" value="RNGMNOXGNASE"/>
</dbReference>
<dbReference type="Gene3D" id="3.50.50.60">
    <property type="entry name" value="FAD/NAD(P)-binding domain"/>
    <property type="match status" value="1"/>
</dbReference>
<gene>
    <name evidence="5" type="ORF">DFR50_11664</name>
</gene>
<evidence type="ECO:0000256" key="2">
    <source>
        <dbReference type="ARBA" id="ARBA00022630"/>
    </source>
</evidence>
<organism evidence="5 6">
    <name type="scientific">Roseiarcus fermentans</name>
    <dbReference type="NCBI Taxonomy" id="1473586"/>
    <lineage>
        <taxon>Bacteria</taxon>
        <taxon>Pseudomonadati</taxon>
        <taxon>Pseudomonadota</taxon>
        <taxon>Alphaproteobacteria</taxon>
        <taxon>Hyphomicrobiales</taxon>
        <taxon>Roseiarcaceae</taxon>
        <taxon>Roseiarcus</taxon>
    </lineage>
</organism>
<dbReference type="Pfam" id="PF01494">
    <property type="entry name" value="FAD_binding_3"/>
    <property type="match status" value="1"/>
</dbReference>
<dbReference type="AlphaFoldDB" id="A0A366FBN5"/>
<feature type="domain" description="FAD-binding" evidence="4">
    <location>
        <begin position="6"/>
        <end position="358"/>
    </location>
</feature>
<evidence type="ECO:0000259" key="4">
    <source>
        <dbReference type="Pfam" id="PF01494"/>
    </source>
</evidence>
<evidence type="ECO:0000313" key="5">
    <source>
        <dbReference type="EMBL" id="RBP11370.1"/>
    </source>
</evidence>
<evidence type="ECO:0000256" key="3">
    <source>
        <dbReference type="ARBA" id="ARBA00022827"/>
    </source>
</evidence>
<dbReference type="SUPFAM" id="SSF51905">
    <property type="entry name" value="FAD/NAD(P)-binding domain"/>
    <property type="match status" value="1"/>
</dbReference>
<dbReference type="RefSeq" id="WP_113890156.1">
    <property type="nucleotide sequence ID" value="NZ_QNRK01000016.1"/>
</dbReference>
<keyword evidence="3" id="KW-0274">FAD</keyword>
<accession>A0A366FBN5</accession>
<protein>
    <submittedName>
        <fullName evidence="5">2-polyprenyl-6-methoxyphenol hydroxylase-like FAD-dependent oxidoreductase</fullName>
    </submittedName>
</protein>
<dbReference type="InterPro" id="IPR002938">
    <property type="entry name" value="FAD-bd"/>
</dbReference>
<dbReference type="InterPro" id="IPR036188">
    <property type="entry name" value="FAD/NAD-bd_sf"/>
</dbReference>
<dbReference type="Gene3D" id="3.40.30.120">
    <property type="match status" value="1"/>
</dbReference>
<comment type="caution">
    <text evidence="5">The sequence shown here is derived from an EMBL/GenBank/DDBJ whole genome shotgun (WGS) entry which is preliminary data.</text>
</comment>
<dbReference type="NCBIfam" id="NF004780">
    <property type="entry name" value="PRK06126.1"/>
    <property type="match status" value="1"/>
</dbReference>
<dbReference type="Proteomes" id="UP000253529">
    <property type="component" value="Unassembled WGS sequence"/>
</dbReference>
<dbReference type="Pfam" id="PF21274">
    <property type="entry name" value="Rng_hyd_C"/>
    <property type="match status" value="1"/>
</dbReference>
<dbReference type="PANTHER" id="PTHR43004:SF19">
    <property type="entry name" value="BINDING MONOOXYGENASE, PUTATIVE (JCVI)-RELATED"/>
    <property type="match status" value="1"/>
</dbReference>
<dbReference type="EMBL" id="QNRK01000016">
    <property type="protein sequence ID" value="RBP11370.1"/>
    <property type="molecule type" value="Genomic_DNA"/>
</dbReference>
<keyword evidence="6" id="KW-1185">Reference proteome</keyword>
<name>A0A366FBN5_9HYPH</name>
<evidence type="ECO:0000313" key="6">
    <source>
        <dbReference type="Proteomes" id="UP000253529"/>
    </source>
</evidence>
<dbReference type="GO" id="GO:0016709">
    <property type="term" value="F:oxidoreductase activity, acting on paired donors, with incorporation or reduction of molecular oxygen, NAD(P)H as one donor, and incorporation of one atom of oxygen"/>
    <property type="evidence" value="ECO:0007669"/>
    <property type="project" value="UniProtKB-ARBA"/>
</dbReference>
<evidence type="ECO:0000256" key="1">
    <source>
        <dbReference type="ARBA" id="ARBA00001974"/>
    </source>
</evidence>
<dbReference type="InterPro" id="IPR050641">
    <property type="entry name" value="RIFMO-like"/>
</dbReference>
<reference evidence="5 6" key="1">
    <citation type="submission" date="2018-06" db="EMBL/GenBank/DDBJ databases">
        <title>Genomic Encyclopedia of Type Strains, Phase IV (KMG-IV): sequencing the most valuable type-strain genomes for metagenomic binning, comparative biology and taxonomic classification.</title>
        <authorList>
            <person name="Goeker M."/>
        </authorList>
    </citation>
    <scope>NUCLEOTIDE SEQUENCE [LARGE SCALE GENOMIC DNA]</scope>
    <source>
        <strain evidence="5 6">DSM 24875</strain>
    </source>
</reference>
<sequence length="556" mass="60108">MTAEQVDVLICGAGPVGLAAAIELGRRGIRCLVVERHERVGRSPRAKTTNVRTREHLRRWGIADALRAASTMAPDYPSDIVFATRMNGPLLARFENALDCNPAPNNLYSEAAQWVPQYVLEEVLRRHAVSLPGVTIAFNTELVGISERDHSVVAEVRDNSSDLARRIESAYLIGADGARSAVREAIGATMVGEGAFSRNFNVIFRSPDLAKRHAHGPAIMYWMVNEDVPAILGPMDATGLWSFGVTKLRDDVDPATVDPVDLIRRGTGLADLEVEVVATDPWVAHRLVADRYGSRRIYLAGDACHLHPPFGGFGMNMGVGDAVDLGWKIAATLSGWGGPNLLSSYEAERRPIHQRTIAEAVINYSAVGNQLVRPGLEDPGLVGEATRREVGDLIEATKIREFKTLGVVLGARYAASPVIVPDGSEPPTDHFMLYTPSAHPGCLAPHLWLRDGSSLYDHFGPDFTLLVTAGDARDGQALAVAASALGVPIRIVAPSDSRLEDRYQARFALIRPDQHVAWRGAAIPERPDELLARVTGNFAGPVEAAIRIRERAGAAA</sequence>
<keyword evidence="2" id="KW-0285">Flavoprotein</keyword>
<dbReference type="PANTHER" id="PTHR43004">
    <property type="entry name" value="TRK SYSTEM POTASSIUM UPTAKE PROTEIN"/>
    <property type="match status" value="1"/>
</dbReference>
<dbReference type="OrthoDB" id="9791689at2"/>
<dbReference type="GO" id="GO:0071949">
    <property type="term" value="F:FAD binding"/>
    <property type="evidence" value="ECO:0007669"/>
    <property type="project" value="InterPro"/>
</dbReference>
<dbReference type="Gene3D" id="3.30.9.10">
    <property type="entry name" value="D-Amino Acid Oxidase, subunit A, domain 2"/>
    <property type="match status" value="1"/>
</dbReference>